<feature type="transmembrane region" description="Helical" evidence="3">
    <location>
        <begin position="237"/>
        <end position="263"/>
    </location>
</feature>
<dbReference type="SUPFAM" id="SSF47226">
    <property type="entry name" value="Histidine-containing phosphotransfer domain, HPT domain"/>
    <property type="match status" value="1"/>
</dbReference>
<dbReference type="PROSITE" id="PS50894">
    <property type="entry name" value="HPT"/>
    <property type="match status" value="1"/>
</dbReference>
<dbReference type="InterPro" id="IPR008207">
    <property type="entry name" value="Sig_transdc_His_kin_Hpt_dom"/>
</dbReference>
<dbReference type="EMBL" id="POSK01000010">
    <property type="protein sequence ID" value="PNI03964.1"/>
    <property type="molecule type" value="Genomic_DNA"/>
</dbReference>
<evidence type="ECO:0000313" key="6">
    <source>
        <dbReference type="Proteomes" id="UP000236449"/>
    </source>
</evidence>
<reference evidence="5 6" key="1">
    <citation type="submission" date="2018-01" db="EMBL/GenBank/DDBJ databases">
        <title>Draft genome sequences of six Vibrio diazotrophicus strains isolated from deep-sea sediments of the Baltic Sea.</title>
        <authorList>
            <person name="Castillo D."/>
            <person name="Vandieken V."/>
            <person name="Chiang O."/>
            <person name="Middelboe M."/>
        </authorList>
    </citation>
    <scope>NUCLEOTIDE SEQUENCE [LARGE SCALE GENOMIC DNA]</scope>
    <source>
        <strain evidence="5 6">60.27F</strain>
    </source>
</reference>
<dbReference type="Proteomes" id="UP000236449">
    <property type="component" value="Unassembled WGS sequence"/>
</dbReference>
<feature type="modified residue" description="Phosphohistidine" evidence="2">
    <location>
        <position position="364"/>
    </location>
</feature>
<comment type="caution">
    <text evidence="5">The sequence shown here is derived from an EMBL/GenBank/DDBJ whole genome shotgun (WGS) entry which is preliminary data.</text>
</comment>
<dbReference type="SMART" id="SM00073">
    <property type="entry name" value="HPT"/>
    <property type="match status" value="1"/>
</dbReference>
<dbReference type="InterPro" id="IPR036641">
    <property type="entry name" value="HPT_dom_sf"/>
</dbReference>
<keyword evidence="1" id="KW-0902">Two-component regulatory system</keyword>
<organism evidence="5 6">
    <name type="scientific">Vibrio diazotrophicus</name>
    <dbReference type="NCBI Taxonomy" id="685"/>
    <lineage>
        <taxon>Bacteria</taxon>
        <taxon>Pseudomonadati</taxon>
        <taxon>Pseudomonadota</taxon>
        <taxon>Gammaproteobacteria</taxon>
        <taxon>Vibrionales</taxon>
        <taxon>Vibrionaceae</taxon>
        <taxon>Vibrio</taxon>
    </lineage>
</organism>
<gene>
    <name evidence="5" type="ORF">C1N32_15515</name>
</gene>
<dbReference type="Pfam" id="PF01627">
    <property type="entry name" value="Hpt"/>
    <property type="match status" value="1"/>
</dbReference>
<feature type="transmembrane region" description="Helical" evidence="3">
    <location>
        <begin position="15"/>
        <end position="36"/>
    </location>
</feature>
<evidence type="ECO:0000256" key="2">
    <source>
        <dbReference type="PROSITE-ProRule" id="PRU00110"/>
    </source>
</evidence>
<keyword evidence="3" id="KW-1133">Transmembrane helix</keyword>
<sequence>MLGQGMVLEHHQGKFVYKAIAIIGVIWLLCVSVIFVQYRQTAKMSDDVVELGNHIMSFHNSLHFRSPYRVIHTNDMSLNVQLIYSLRVQLEADYEDSVFQPDVTHLVYVIDKFIEKSQMFLSSDLDVLDMVEQLKLLRSEYENQPDIRRYYVELGAYLFEALFTEGEQSPEIYRSLDQIMVASQAMSPDDRQHLQLTLAKVSKLLSQYAESGNLVNRLLQHEIYQELHTLENEYFKLFGFINVLLLVLSGLLIASLLIVVIFFQRQCKHAVESLCNGEASSATEQSTVQNIGKKEVLAGGHYLPMVGTSVESKIDIPQMLSSLNDDKESVKMLLRVFIEDHYEDCEKLQMQISSDLGAAMRTAHSLKGVAGTIGANELRIIAIDIEAKLKREEIPTDEEIQNLAKSLDETVKSAQFWLEQASF</sequence>
<keyword evidence="3" id="KW-0472">Membrane</keyword>
<feature type="domain" description="HPt" evidence="4">
    <location>
        <begin position="323"/>
        <end position="421"/>
    </location>
</feature>
<evidence type="ECO:0000313" key="5">
    <source>
        <dbReference type="EMBL" id="PNI03964.1"/>
    </source>
</evidence>
<protein>
    <submittedName>
        <fullName evidence="5">Hpt domain-containing protein</fullName>
    </submittedName>
</protein>
<dbReference type="CDD" id="cd00088">
    <property type="entry name" value="HPT"/>
    <property type="match status" value="1"/>
</dbReference>
<keyword evidence="3" id="KW-0812">Transmembrane</keyword>
<dbReference type="AlphaFoldDB" id="A0A2J8I0E6"/>
<dbReference type="Gene3D" id="1.20.120.160">
    <property type="entry name" value="HPT domain"/>
    <property type="match status" value="1"/>
</dbReference>
<evidence type="ECO:0000256" key="1">
    <source>
        <dbReference type="ARBA" id="ARBA00023012"/>
    </source>
</evidence>
<name>A0A2J8I0E6_VIBDI</name>
<evidence type="ECO:0000256" key="3">
    <source>
        <dbReference type="SAM" id="Phobius"/>
    </source>
</evidence>
<evidence type="ECO:0000259" key="4">
    <source>
        <dbReference type="PROSITE" id="PS50894"/>
    </source>
</evidence>
<dbReference type="OrthoDB" id="5913787at2"/>
<keyword evidence="2" id="KW-0597">Phosphoprotein</keyword>
<dbReference type="GO" id="GO:0000160">
    <property type="term" value="P:phosphorelay signal transduction system"/>
    <property type="evidence" value="ECO:0007669"/>
    <property type="project" value="UniProtKB-KW"/>
</dbReference>
<proteinExistence type="predicted"/>
<dbReference type="GO" id="GO:0004672">
    <property type="term" value="F:protein kinase activity"/>
    <property type="evidence" value="ECO:0007669"/>
    <property type="project" value="UniProtKB-ARBA"/>
</dbReference>
<accession>A0A2J8I0E6</accession>